<dbReference type="Gene3D" id="1.10.540.10">
    <property type="entry name" value="Acyl-CoA dehydrogenase/oxidase, N-terminal domain"/>
    <property type="match status" value="1"/>
</dbReference>
<feature type="domain" description="Acyl-CoA dehydrogenase/oxidase C-terminal" evidence="6">
    <location>
        <begin position="230"/>
        <end position="360"/>
    </location>
</feature>
<dbReference type="Proteomes" id="UP000612855">
    <property type="component" value="Unassembled WGS sequence"/>
</dbReference>
<protein>
    <submittedName>
        <fullName evidence="8">Pimeloyl-CoA dehydrogenase small subunit</fullName>
    </submittedName>
</protein>
<dbReference type="InterPro" id="IPR009075">
    <property type="entry name" value="AcylCo_DH/oxidase_C"/>
</dbReference>
<keyword evidence="3" id="KW-0285">Flavoprotein</keyword>
<dbReference type="GO" id="GO:0050660">
    <property type="term" value="F:flavin adenine dinucleotide binding"/>
    <property type="evidence" value="ECO:0007669"/>
    <property type="project" value="InterPro"/>
</dbReference>
<organism evidence="8 9">
    <name type="scientific">Primorskyibacter flagellatus</name>
    <dbReference type="NCBI Taxonomy" id="1387277"/>
    <lineage>
        <taxon>Bacteria</taxon>
        <taxon>Pseudomonadati</taxon>
        <taxon>Pseudomonadota</taxon>
        <taxon>Alphaproteobacteria</taxon>
        <taxon>Rhodobacterales</taxon>
        <taxon>Roseobacteraceae</taxon>
        <taxon>Primorskyibacter</taxon>
    </lineage>
</organism>
<feature type="domain" description="Acyl-CoA dehydrogenase/oxidase N-terminal" evidence="7">
    <location>
        <begin position="6"/>
        <end position="117"/>
    </location>
</feature>
<dbReference type="PANTHER" id="PTHR43884">
    <property type="entry name" value="ACYL-COA DEHYDROGENASE"/>
    <property type="match status" value="1"/>
</dbReference>
<keyword evidence="4" id="KW-0274">FAD</keyword>
<dbReference type="InterPro" id="IPR037069">
    <property type="entry name" value="AcylCoA_DH/ox_N_sf"/>
</dbReference>
<sequence length="368" mass="39247">MNFELNDEQRMLSDSVSRFLSDRYDFEKRRKYMEMEGGFDPKIWQGYADLGIFALPFSEDEGGIGGTSVETMIVGEAMGFALANEPWAEAMAIAPSLLTAGSAEQRAAVAEGIISGETVPTWAHLEPGMIDRGEGVQCSASAEGVLNGTKTVVAFGAEATLIFVTAMGPEGLGLYMVKAGAKGMEARAYKTQDGKRAAELSFDGTPSEKLSGGVPAEDAIALAEARGVAAVLAESVGLMEKSIDLTVEYIKGREQFGRPIGSFQALQHIAAGAVVEKEQVRSMAMYASVMCDDADAQARDLAMSAAKVKMVDASRIVGQMSIQLHGGVGMTMEYAIGHYFKRLTLLEIAYGDRDFHMDRLCEAGGLAA</sequence>
<dbReference type="CDD" id="cd00567">
    <property type="entry name" value="ACAD"/>
    <property type="match status" value="1"/>
</dbReference>
<dbReference type="Gene3D" id="1.20.140.10">
    <property type="entry name" value="Butyryl-CoA Dehydrogenase, subunit A, domain 3"/>
    <property type="match status" value="1"/>
</dbReference>
<name>A0A917A146_9RHOB</name>
<evidence type="ECO:0000313" key="8">
    <source>
        <dbReference type="EMBL" id="GGE20738.1"/>
    </source>
</evidence>
<dbReference type="SUPFAM" id="SSF47203">
    <property type="entry name" value="Acyl-CoA dehydrogenase C-terminal domain-like"/>
    <property type="match status" value="1"/>
</dbReference>
<gene>
    <name evidence="8" type="ORF">GCM10011360_06800</name>
</gene>
<evidence type="ECO:0000256" key="1">
    <source>
        <dbReference type="ARBA" id="ARBA00001974"/>
    </source>
</evidence>
<evidence type="ECO:0000313" key="9">
    <source>
        <dbReference type="Proteomes" id="UP000612855"/>
    </source>
</evidence>
<dbReference type="AlphaFoldDB" id="A0A917A146"/>
<dbReference type="Pfam" id="PF02771">
    <property type="entry name" value="Acyl-CoA_dh_N"/>
    <property type="match status" value="1"/>
</dbReference>
<evidence type="ECO:0000259" key="7">
    <source>
        <dbReference type="Pfam" id="PF02771"/>
    </source>
</evidence>
<evidence type="ECO:0000259" key="6">
    <source>
        <dbReference type="Pfam" id="PF00441"/>
    </source>
</evidence>
<dbReference type="InterPro" id="IPR009100">
    <property type="entry name" value="AcylCoA_DH/oxidase_NM_dom_sf"/>
</dbReference>
<dbReference type="RefSeq" id="WP_188476266.1">
    <property type="nucleotide sequence ID" value="NZ_BMFJ01000001.1"/>
</dbReference>
<accession>A0A917A146</accession>
<dbReference type="InterPro" id="IPR036250">
    <property type="entry name" value="AcylCo_DH-like_C"/>
</dbReference>
<dbReference type="PANTHER" id="PTHR43884:SF20">
    <property type="entry name" value="ACYL-COA DEHYDROGENASE FADE28"/>
    <property type="match status" value="1"/>
</dbReference>
<dbReference type="Pfam" id="PF00441">
    <property type="entry name" value="Acyl-CoA_dh_1"/>
    <property type="match status" value="1"/>
</dbReference>
<dbReference type="InterPro" id="IPR046373">
    <property type="entry name" value="Acyl-CoA_Oxase/DH_mid-dom_sf"/>
</dbReference>
<comment type="cofactor">
    <cofactor evidence="1">
        <name>FAD</name>
        <dbReference type="ChEBI" id="CHEBI:57692"/>
    </cofactor>
</comment>
<dbReference type="GO" id="GO:0003995">
    <property type="term" value="F:acyl-CoA dehydrogenase activity"/>
    <property type="evidence" value="ECO:0007669"/>
    <property type="project" value="TreeGrafter"/>
</dbReference>
<keyword evidence="5" id="KW-0560">Oxidoreductase</keyword>
<comment type="similarity">
    <text evidence="2">Belongs to the acyl-CoA dehydrogenase family.</text>
</comment>
<reference evidence="9" key="1">
    <citation type="journal article" date="2019" name="Int. J. Syst. Evol. Microbiol.">
        <title>The Global Catalogue of Microorganisms (GCM) 10K type strain sequencing project: providing services to taxonomists for standard genome sequencing and annotation.</title>
        <authorList>
            <consortium name="The Broad Institute Genomics Platform"/>
            <consortium name="The Broad Institute Genome Sequencing Center for Infectious Disease"/>
            <person name="Wu L."/>
            <person name="Ma J."/>
        </authorList>
    </citation>
    <scope>NUCLEOTIDE SEQUENCE [LARGE SCALE GENOMIC DNA]</scope>
    <source>
        <strain evidence="9">CGMCC 1.12664</strain>
    </source>
</reference>
<dbReference type="EMBL" id="BMFJ01000001">
    <property type="protein sequence ID" value="GGE20738.1"/>
    <property type="molecule type" value="Genomic_DNA"/>
</dbReference>
<evidence type="ECO:0000256" key="5">
    <source>
        <dbReference type="ARBA" id="ARBA00023002"/>
    </source>
</evidence>
<evidence type="ECO:0000256" key="3">
    <source>
        <dbReference type="ARBA" id="ARBA00022630"/>
    </source>
</evidence>
<comment type="caution">
    <text evidence="8">The sequence shown here is derived from an EMBL/GenBank/DDBJ whole genome shotgun (WGS) entry which is preliminary data.</text>
</comment>
<proteinExistence type="inferred from homology"/>
<evidence type="ECO:0000256" key="2">
    <source>
        <dbReference type="ARBA" id="ARBA00009347"/>
    </source>
</evidence>
<dbReference type="InterPro" id="IPR013786">
    <property type="entry name" value="AcylCoA_DH/ox_N"/>
</dbReference>
<dbReference type="SUPFAM" id="SSF56645">
    <property type="entry name" value="Acyl-CoA dehydrogenase NM domain-like"/>
    <property type="match status" value="1"/>
</dbReference>
<evidence type="ECO:0000256" key="4">
    <source>
        <dbReference type="ARBA" id="ARBA00022827"/>
    </source>
</evidence>
<keyword evidence="9" id="KW-1185">Reference proteome</keyword>
<dbReference type="Gene3D" id="2.40.110.10">
    <property type="entry name" value="Butyryl-CoA Dehydrogenase, subunit A, domain 2"/>
    <property type="match status" value="1"/>
</dbReference>